<name>A0A0F8WU38_9ZZZZ</name>
<dbReference type="InterPro" id="IPR027434">
    <property type="entry name" value="Homing_endonucl"/>
</dbReference>
<comment type="caution">
    <text evidence="2">The sequence shown here is derived from an EMBL/GenBank/DDBJ whole genome shotgun (WGS) entry which is preliminary data.</text>
</comment>
<protein>
    <recommendedName>
        <fullName evidence="1">Homing endonuclease LAGLIDADG domain-containing protein</fullName>
    </recommendedName>
</protein>
<dbReference type="GO" id="GO:0004519">
    <property type="term" value="F:endonuclease activity"/>
    <property type="evidence" value="ECO:0007669"/>
    <property type="project" value="InterPro"/>
</dbReference>
<dbReference type="Gene3D" id="3.10.28.10">
    <property type="entry name" value="Homing endonucleases"/>
    <property type="match status" value="1"/>
</dbReference>
<organism evidence="2">
    <name type="scientific">marine sediment metagenome</name>
    <dbReference type="NCBI Taxonomy" id="412755"/>
    <lineage>
        <taxon>unclassified sequences</taxon>
        <taxon>metagenomes</taxon>
        <taxon>ecological metagenomes</taxon>
    </lineage>
</organism>
<dbReference type="EMBL" id="LAZR01062993">
    <property type="protein sequence ID" value="KKK60392.1"/>
    <property type="molecule type" value="Genomic_DNA"/>
</dbReference>
<proteinExistence type="predicted"/>
<feature type="domain" description="Homing endonuclease LAGLIDADG" evidence="1">
    <location>
        <begin position="11"/>
        <end position="97"/>
    </location>
</feature>
<dbReference type="InterPro" id="IPR004860">
    <property type="entry name" value="LAGLIDADG_dom"/>
</dbReference>
<dbReference type="Pfam" id="PF00961">
    <property type="entry name" value="LAGLIDADG_1"/>
    <property type="match status" value="1"/>
</dbReference>
<evidence type="ECO:0000259" key="1">
    <source>
        <dbReference type="Pfam" id="PF00961"/>
    </source>
</evidence>
<accession>A0A0F8WU38</accession>
<reference evidence="2" key="1">
    <citation type="journal article" date="2015" name="Nature">
        <title>Complex archaea that bridge the gap between prokaryotes and eukaryotes.</title>
        <authorList>
            <person name="Spang A."/>
            <person name="Saw J.H."/>
            <person name="Jorgensen S.L."/>
            <person name="Zaremba-Niedzwiedzka K."/>
            <person name="Martijn J."/>
            <person name="Lind A.E."/>
            <person name="van Eijk R."/>
            <person name="Schleper C."/>
            <person name="Guy L."/>
            <person name="Ettema T.J."/>
        </authorList>
    </citation>
    <scope>NUCLEOTIDE SEQUENCE</scope>
</reference>
<dbReference type="SUPFAM" id="SSF55608">
    <property type="entry name" value="Homing endonucleases"/>
    <property type="match status" value="1"/>
</dbReference>
<sequence length="158" mass="18312">MTKEHIYAWVAGLLDGEGSLQIKRQRRCNKVHYQVWITVGMSNKEQNKRALDILMREFGGNMCKIRPSGGNRNGAIHWTIVSNQAIAMLNKIQKYMVIKQEHTELLIYFQSLVGEIGKRAKNLEERENVFYEIRKLNTKGRLQLQRLSEKTPKGEAIV</sequence>
<gene>
    <name evidence="2" type="ORF">LCGC14_3024830</name>
</gene>
<evidence type="ECO:0000313" key="2">
    <source>
        <dbReference type="EMBL" id="KKK60392.1"/>
    </source>
</evidence>
<dbReference type="AlphaFoldDB" id="A0A0F8WU38"/>